<organism evidence="2 3">
    <name type="scientific">Mycena alexandri</name>
    <dbReference type="NCBI Taxonomy" id="1745969"/>
    <lineage>
        <taxon>Eukaryota</taxon>
        <taxon>Fungi</taxon>
        <taxon>Dikarya</taxon>
        <taxon>Basidiomycota</taxon>
        <taxon>Agaricomycotina</taxon>
        <taxon>Agaricomycetes</taxon>
        <taxon>Agaricomycetidae</taxon>
        <taxon>Agaricales</taxon>
        <taxon>Marasmiineae</taxon>
        <taxon>Mycenaceae</taxon>
        <taxon>Mycena</taxon>
    </lineage>
</organism>
<dbReference type="EMBL" id="JARJCM010000098">
    <property type="protein sequence ID" value="KAJ7029738.1"/>
    <property type="molecule type" value="Genomic_DNA"/>
</dbReference>
<dbReference type="AlphaFoldDB" id="A0AAD6WWA6"/>
<protein>
    <submittedName>
        <fullName evidence="2">Uncharacterized protein</fullName>
    </submittedName>
</protein>
<gene>
    <name evidence="2" type="ORF">C8F04DRAFT_1368811</name>
</gene>
<evidence type="ECO:0000313" key="2">
    <source>
        <dbReference type="EMBL" id="KAJ7029738.1"/>
    </source>
</evidence>
<evidence type="ECO:0000256" key="1">
    <source>
        <dbReference type="SAM" id="MobiDB-lite"/>
    </source>
</evidence>
<reference evidence="2" key="1">
    <citation type="submission" date="2023-03" db="EMBL/GenBank/DDBJ databases">
        <title>Massive genome expansion in bonnet fungi (Mycena s.s.) driven by repeated elements and novel gene families across ecological guilds.</title>
        <authorList>
            <consortium name="Lawrence Berkeley National Laboratory"/>
            <person name="Harder C.B."/>
            <person name="Miyauchi S."/>
            <person name="Viragh M."/>
            <person name="Kuo A."/>
            <person name="Thoen E."/>
            <person name="Andreopoulos B."/>
            <person name="Lu D."/>
            <person name="Skrede I."/>
            <person name="Drula E."/>
            <person name="Henrissat B."/>
            <person name="Morin E."/>
            <person name="Kohler A."/>
            <person name="Barry K."/>
            <person name="LaButti K."/>
            <person name="Morin E."/>
            <person name="Salamov A."/>
            <person name="Lipzen A."/>
            <person name="Mereny Z."/>
            <person name="Hegedus B."/>
            <person name="Baldrian P."/>
            <person name="Stursova M."/>
            <person name="Weitz H."/>
            <person name="Taylor A."/>
            <person name="Grigoriev I.V."/>
            <person name="Nagy L.G."/>
            <person name="Martin F."/>
            <person name="Kauserud H."/>
        </authorList>
    </citation>
    <scope>NUCLEOTIDE SEQUENCE</scope>
    <source>
        <strain evidence="2">CBHHK200</strain>
    </source>
</reference>
<evidence type="ECO:0000313" key="3">
    <source>
        <dbReference type="Proteomes" id="UP001218188"/>
    </source>
</evidence>
<sequence length="402" mass="43399">MSDDNVNMPPAPHQQPPPATQHNQLPPPTQHNQPLPPVQHQQQPPPPPAAGAPVVGAGAAQAQAPPVIPIFNVPAPATFVLPDEDTLAAHTPPAAMRNPHLQAHAPQPAPPVDADGRTHFQQLDIRLCPHVRTNTQLEESIADTHLVAWKASPHHQIYLTIANGGNQLFNQVDFEDPLEDKFLGAFRTLAPDGVITVEAPVSAGLEGANINGNKFGGPSTFLVTVESDAGANAICAQHVFRLDPTAGGWVHNRMANAGVRIWTLSHHNIKGRGTKQEIEAAGRVGIIRTAFKSREAYLTVDQQTASRGGPADQRIFDALNTIHCEYVPHKETPVLVTYMEPIGSEQEHERLAQILHKLNFVAKKFGFQSRSPTGLAKECVLCKGSEHPSFNCPSPHVLRITG</sequence>
<feature type="compositionally biased region" description="Pro residues" evidence="1">
    <location>
        <begin position="9"/>
        <end position="50"/>
    </location>
</feature>
<comment type="caution">
    <text evidence="2">The sequence shown here is derived from an EMBL/GenBank/DDBJ whole genome shotgun (WGS) entry which is preliminary data.</text>
</comment>
<name>A0AAD6WWA6_9AGAR</name>
<feature type="region of interest" description="Disordered" evidence="1">
    <location>
        <begin position="1"/>
        <end position="58"/>
    </location>
</feature>
<proteinExistence type="predicted"/>
<accession>A0AAD6WWA6</accession>
<dbReference type="Proteomes" id="UP001218188">
    <property type="component" value="Unassembled WGS sequence"/>
</dbReference>
<keyword evidence="3" id="KW-1185">Reference proteome</keyword>